<geneLocation type="plasmid" evidence="2">
    <name>pbkbdgp4a</name>
</geneLocation>
<gene>
    <name evidence="1" type="ORF">CKF48_22900</name>
</gene>
<evidence type="ECO:0008006" key="3">
    <source>
        <dbReference type="Google" id="ProtNLM"/>
    </source>
</evidence>
<keyword evidence="1" id="KW-0614">Plasmid</keyword>
<dbReference type="KEGG" id="bko:CKF48_22900"/>
<evidence type="ECO:0000313" key="1">
    <source>
        <dbReference type="EMBL" id="ASV70141.1"/>
    </source>
</evidence>
<dbReference type="OrthoDB" id="2454204at2"/>
<dbReference type="EMBL" id="CP022984">
    <property type="protein sequence ID" value="ASV70141.1"/>
    <property type="molecule type" value="Genomic_DNA"/>
</dbReference>
<dbReference type="AlphaFoldDB" id="A0A286R813"/>
<protein>
    <recommendedName>
        <fullName evidence="3">MerR family transcriptional regulator</fullName>
    </recommendedName>
</protein>
<keyword evidence="2" id="KW-1185">Reference proteome</keyword>
<sequence>MKKHWKISEFVDELNTYLKDKSVHMNTVIGWFNRLEKDRIHSIQRTQETNEKVYDELDLKMALFIRARREEGWSITAIFNDLSNHFDTRDFPLTEEATTPAQFNFNELKKQIMAEVKEVYEEIAATQTEELREQYEKLLTQAPQPPTEQEMKQQNFEVVMLHKKVEMTLEKEALKQWKALPEDQRMRRVGFFRKEADYEKKAEFIRDFINENFEEQLQKEMNIKNR</sequence>
<name>A0A286R813_9BACI</name>
<evidence type="ECO:0000313" key="2">
    <source>
        <dbReference type="Proteomes" id="UP000215137"/>
    </source>
</evidence>
<dbReference type="Proteomes" id="UP000215137">
    <property type="component" value="Plasmid pBkBDGP4A"/>
</dbReference>
<dbReference type="RefSeq" id="WP_095373703.1">
    <property type="nucleotide sequence ID" value="NZ_CP022984.1"/>
</dbReference>
<accession>A0A286R813</accession>
<organism evidence="1 2">
    <name type="scientific">Cytobacillus kochii</name>
    <dbReference type="NCBI Taxonomy" id="859143"/>
    <lineage>
        <taxon>Bacteria</taxon>
        <taxon>Bacillati</taxon>
        <taxon>Bacillota</taxon>
        <taxon>Bacilli</taxon>
        <taxon>Bacillales</taxon>
        <taxon>Bacillaceae</taxon>
        <taxon>Cytobacillus</taxon>
    </lineage>
</organism>
<proteinExistence type="predicted"/>
<reference evidence="1 2" key="1">
    <citation type="submission" date="2017-08" db="EMBL/GenBank/DDBJ databases">
        <title>Complete Genome Sequence of Bacillus kochii Oregon-R-modENCODE STRAIN BDGP4, isolated from Drosophila melanogaster gut.</title>
        <authorList>
            <person name="Wan K.H."/>
            <person name="Yu C."/>
            <person name="Park S."/>
            <person name="Hammonds A.S."/>
            <person name="Booth B.W."/>
            <person name="Celniker S.E."/>
        </authorList>
    </citation>
    <scope>NUCLEOTIDE SEQUENCE [LARGE SCALE GENOMIC DNA]</scope>
    <source>
        <strain evidence="1 2">BDGP4</strain>
        <plasmid evidence="2">pbkbdgp4a</plasmid>
    </source>
</reference>